<dbReference type="InterPro" id="IPR013762">
    <property type="entry name" value="Integrase-like_cat_sf"/>
</dbReference>
<evidence type="ECO:0000256" key="2">
    <source>
        <dbReference type="ARBA" id="ARBA00022908"/>
    </source>
</evidence>
<proteinExistence type="inferred from homology"/>
<evidence type="ECO:0000313" key="9">
    <source>
        <dbReference type="Proteomes" id="UP000679722"/>
    </source>
</evidence>
<dbReference type="InterPro" id="IPR010998">
    <property type="entry name" value="Integrase_recombinase_N"/>
</dbReference>
<dbReference type="PROSITE" id="PS51898">
    <property type="entry name" value="TYR_RECOMBINASE"/>
    <property type="match status" value="1"/>
</dbReference>
<comment type="caution">
    <text evidence="8">The sequence shown here is derived from an EMBL/GenBank/DDBJ whole genome shotgun (WGS) entry which is preliminary data.</text>
</comment>
<evidence type="ECO:0000256" key="4">
    <source>
        <dbReference type="ARBA" id="ARBA00023172"/>
    </source>
</evidence>
<keyword evidence="3 5" id="KW-0238">DNA-binding</keyword>
<evidence type="ECO:0000259" key="7">
    <source>
        <dbReference type="PROSITE" id="PS51900"/>
    </source>
</evidence>
<comment type="similarity">
    <text evidence="1">Belongs to the 'phage' integrase family.</text>
</comment>
<dbReference type="InterPro" id="IPR002104">
    <property type="entry name" value="Integrase_catalytic"/>
</dbReference>
<organism evidence="8 9">
    <name type="scientific">Marinomonas vulgaris</name>
    <dbReference type="NCBI Taxonomy" id="2823372"/>
    <lineage>
        <taxon>Bacteria</taxon>
        <taxon>Pseudomonadati</taxon>
        <taxon>Pseudomonadota</taxon>
        <taxon>Gammaproteobacteria</taxon>
        <taxon>Oceanospirillales</taxon>
        <taxon>Oceanospirillaceae</taxon>
        <taxon>Marinomonas</taxon>
    </lineage>
</organism>
<dbReference type="Gene3D" id="1.10.150.130">
    <property type="match status" value="1"/>
</dbReference>
<dbReference type="Pfam" id="PF14659">
    <property type="entry name" value="Phage_int_SAM_3"/>
    <property type="match status" value="1"/>
</dbReference>
<evidence type="ECO:0000259" key="6">
    <source>
        <dbReference type="PROSITE" id="PS51898"/>
    </source>
</evidence>
<evidence type="ECO:0000256" key="1">
    <source>
        <dbReference type="ARBA" id="ARBA00008857"/>
    </source>
</evidence>
<feature type="domain" description="Core-binding (CB)" evidence="7">
    <location>
        <begin position="94"/>
        <end position="183"/>
    </location>
</feature>
<dbReference type="Pfam" id="PF12167">
    <property type="entry name" value="Arm-DNA-bind_2"/>
    <property type="match status" value="1"/>
</dbReference>
<dbReference type="Gene3D" id="1.10.443.10">
    <property type="entry name" value="Intergrase catalytic core"/>
    <property type="match status" value="1"/>
</dbReference>
<dbReference type="SUPFAM" id="SSF56349">
    <property type="entry name" value="DNA breaking-rejoining enzymes"/>
    <property type="match status" value="1"/>
</dbReference>
<gene>
    <name evidence="8" type="ORF">J9B83_14500</name>
</gene>
<dbReference type="InterPro" id="IPR011010">
    <property type="entry name" value="DNA_brk_join_enz"/>
</dbReference>
<dbReference type="InterPro" id="IPR004107">
    <property type="entry name" value="Integrase_SAM-like_N"/>
</dbReference>
<evidence type="ECO:0000256" key="5">
    <source>
        <dbReference type="PROSITE-ProRule" id="PRU01248"/>
    </source>
</evidence>
<dbReference type="InterPro" id="IPR044068">
    <property type="entry name" value="CB"/>
</dbReference>
<dbReference type="PANTHER" id="PTHR30629">
    <property type="entry name" value="PROPHAGE INTEGRASE"/>
    <property type="match status" value="1"/>
</dbReference>
<keyword evidence="9" id="KW-1185">Reference proteome</keyword>
<sequence length="401" mass="47262">MACISVRKETNTLYIDFRYMGKRCREQTALKATIANKRKLEKLLTQIESEIIAGTFRYANRFPESKMNEHFSDAEQRLYEPDIWLQQQNKKEAVLFSEFVANWFNHNKVSWRRSHIINVESIINKHYLPFFGDKKVDNITRNDLLTFRTVLAKVPGRNGKASLSNTRINKIMNPLKRIFEDAADDFNFITPYIRIKPLKSPKTDANPFTVNEVNKILNTVRADYRDYFLVRFFTGMRTGEIDGLKWKYVDFDKHLIKIRETIVAGEEDETKTESSIRDIQMSQPVFDALKRQYKHSARFNKFVFCTREGEALSHNNVTRRVWYPLLGRLNLEKRRPYQTRHTAATLWLASGESPEWIARQMGHANTEMLFRVYSRYVPNLTRMDGSAMERLLDAQLEVRYA</sequence>
<keyword evidence="4" id="KW-0233">DNA recombination</keyword>
<dbReference type="PROSITE" id="PS51900">
    <property type="entry name" value="CB"/>
    <property type="match status" value="1"/>
</dbReference>
<dbReference type="InterPro" id="IPR022000">
    <property type="entry name" value="Min27-like_integrase_DNA_bind"/>
</dbReference>
<keyword evidence="2" id="KW-0229">DNA integration</keyword>
<dbReference type="CDD" id="cd01189">
    <property type="entry name" value="INT_ICEBs1_C_like"/>
    <property type="match status" value="1"/>
</dbReference>
<dbReference type="Pfam" id="PF00589">
    <property type="entry name" value="Phage_integrase"/>
    <property type="match status" value="1"/>
</dbReference>
<evidence type="ECO:0000313" key="8">
    <source>
        <dbReference type="EMBL" id="MBR7890121.1"/>
    </source>
</evidence>
<dbReference type="InterPro" id="IPR050808">
    <property type="entry name" value="Phage_Integrase"/>
</dbReference>
<protein>
    <submittedName>
        <fullName evidence="8">Site-specific integrase</fullName>
    </submittedName>
</protein>
<reference evidence="9" key="1">
    <citation type="submission" date="2023-07" db="EMBL/GenBank/DDBJ databases">
        <title>Marinomonas vulgaris A79, complete genome.</title>
        <authorList>
            <person name="Ying J.-J."/>
        </authorList>
    </citation>
    <scope>NUCLEOTIDE SEQUENCE [LARGE SCALE GENOMIC DNA]</scope>
    <source>
        <strain evidence="9">A79</strain>
    </source>
</reference>
<dbReference type="EMBL" id="JAGSSV010000030">
    <property type="protein sequence ID" value="MBR7890121.1"/>
    <property type="molecule type" value="Genomic_DNA"/>
</dbReference>
<accession>A0ABS5HEN2</accession>
<dbReference type="RefSeq" id="WP_211537542.1">
    <property type="nucleotide sequence ID" value="NZ_JAGSSV010000030.1"/>
</dbReference>
<dbReference type="PANTHER" id="PTHR30629:SF2">
    <property type="entry name" value="PROPHAGE INTEGRASE INTS-RELATED"/>
    <property type="match status" value="1"/>
</dbReference>
<feature type="domain" description="Tyr recombinase" evidence="6">
    <location>
        <begin position="203"/>
        <end position="388"/>
    </location>
</feature>
<dbReference type="Proteomes" id="UP000679722">
    <property type="component" value="Unassembled WGS sequence"/>
</dbReference>
<evidence type="ECO:0000256" key="3">
    <source>
        <dbReference type="ARBA" id="ARBA00023125"/>
    </source>
</evidence>
<name>A0ABS5HEN2_9GAMM</name>